<sequence length="201" mass="20540">MSLTLLAAAAAALAATAGYIAARREKEALEGSGGAQARDPAGGPPQETLWDELPFALGDVVMAGVEERWLSGAIVARERGEIVAVVFLAPEAAGQGAVVAFPAPRREILWLAPAAIDSPEEPPATLEIAGMTLRRRARLPAALERLGQGAPPLGDAGIFALYEGGGSDAAVVIASEGRIHAWAGRRVEDGGYDRLGGGGEG</sequence>
<feature type="region of interest" description="Disordered" evidence="1">
    <location>
        <begin position="30"/>
        <end position="49"/>
    </location>
</feature>
<protein>
    <recommendedName>
        <fullName evidence="5">Secreted protein</fullName>
    </recommendedName>
</protein>
<evidence type="ECO:0000256" key="1">
    <source>
        <dbReference type="SAM" id="MobiDB-lite"/>
    </source>
</evidence>
<dbReference type="OrthoDB" id="5517133at2"/>
<dbReference type="RefSeq" id="WP_104978619.1">
    <property type="nucleotide sequence ID" value="NZ_CP012673.1"/>
</dbReference>
<proteinExistence type="predicted"/>
<evidence type="ECO:0000313" key="3">
    <source>
        <dbReference type="EMBL" id="AUX40893.1"/>
    </source>
</evidence>
<organism evidence="3 4">
    <name type="scientific">Sorangium cellulosum</name>
    <name type="common">Polyangium cellulosum</name>
    <dbReference type="NCBI Taxonomy" id="56"/>
    <lineage>
        <taxon>Bacteria</taxon>
        <taxon>Pseudomonadati</taxon>
        <taxon>Myxococcota</taxon>
        <taxon>Polyangia</taxon>
        <taxon>Polyangiales</taxon>
        <taxon>Polyangiaceae</taxon>
        <taxon>Sorangium</taxon>
    </lineage>
</organism>
<evidence type="ECO:0000313" key="4">
    <source>
        <dbReference type="Proteomes" id="UP000238348"/>
    </source>
</evidence>
<evidence type="ECO:0000256" key="2">
    <source>
        <dbReference type="SAM" id="SignalP"/>
    </source>
</evidence>
<accession>A0A2L0ENL4</accession>
<dbReference type="AlphaFoldDB" id="A0A2L0ENL4"/>
<reference evidence="3 4" key="1">
    <citation type="submission" date="2015-09" db="EMBL/GenBank/DDBJ databases">
        <title>Sorangium comparison.</title>
        <authorList>
            <person name="Zaburannyi N."/>
            <person name="Bunk B."/>
            <person name="Overmann J."/>
            <person name="Mueller R."/>
        </authorList>
    </citation>
    <scope>NUCLEOTIDE SEQUENCE [LARGE SCALE GENOMIC DNA]</scope>
    <source>
        <strain evidence="3 4">So ce26</strain>
    </source>
</reference>
<feature type="signal peptide" evidence="2">
    <location>
        <begin position="1"/>
        <end position="17"/>
    </location>
</feature>
<evidence type="ECO:0008006" key="5">
    <source>
        <dbReference type="Google" id="ProtNLM"/>
    </source>
</evidence>
<dbReference type="EMBL" id="CP012673">
    <property type="protein sequence ID" value="AUX40893.1"/>
    <property type="molecule type" value="Genomic_DNA"/>
</dbReference>
<feature type="chain" id="PRO_5014940722" description="Secreted protein" evidence="2">
    <location>
        <begin position="18"/>
        <end position="201"/>
    </location>
</feature>
<name>A0A2L0ENL4_SORCE</name>
<gene>
    <name evidence="3" type="ORF">SOCE26_022950</name>
</gene>
<keyword evidence="2" id="KW-0732">Signal</keyword>
<dbReference type="Proteomes" id="UP000238348">
    <property type="component" value="Chromosome"/>
</dbReference>